<feature type="region of interest" description="Disordered" evidence="19">
    <location>
        <begin position="239"/>
        <end position="260"/>
    </location>
</feature>
<evidence type="ECO:0000256" key="6">
    <source>
        <dbReference type="ARBA" id="ARBA00022741"/>
    </source>
</evidence>
<comment type="function">
    <text evidence="17">Catalyzes the dehydration of the S-form of NAD(P)HX at the expense of ADP, which is converted to AMP. Together with NAD(P)HX epimerase, which catalyzes the epimerization of the S- and R-forms, the enzyme allows the repair of both epimers of NAD(P)HX, a damaged form of NAD(P)H that is a result of enzymatic or heat-dependent hydration.</text>
</comment>
<evidence type="ECO:0000256" key="5">
    <source>
        <dbReference type="ARBA" id="ARBA00022723"/>
    </source>
</evidence>
<sequence>MPNLRQMHLLPDPEPHPLYGVAATREIESALSQTLPPHELMARAGLSLAQLTLALHPHARTVWVACGPGNNGGDALIAACHLAQWRQHSGAGPAVVITRCPGEQTPPDTRWALGKVQDAGLPIHEVPPDEWDVAIDGLLGLGVRRAPTGLLATHWAALFGADRPVLCVDLPSGLDADTGHWWRPDGVSLRPSKASRNTLTMLTAKPGLFTADGRDAAGSVWLAPLCQDWPSPLAQDATLGAHDSPATVRPHASHKGSQGDVVVIGGQGMRGTGVGMTGAGVLAARTALLSGAGRVFLGLLGDAESNPGWDPVQPEVMLRAPEKLITRSVLDAAVTVCGCGGGDAVIPWLPQILDQARRLVLDADALNALAGDNDGIVQLNARASKGWITVLTPHPLEAARMLGCSSADIQRDRLAAARRLAAITGCICVLKGSGTIVAAQDRTPVINPSGNPSLATAGTGDVLAGLIGSYLAQPHQEGEMPFDVVARAVMQHGLAADRMVARKSACPITAGALAQALGHH</sequence>
<evidence type="ECO:0000256" key="7">
    <source>
        <dbReference type="ARBA" id="ARBA00022840"/>
    </source>
</evidence>
<keyword evidence="9 18" id="KW-0630">Potassium</keyword>
<dbReference type="EMBL" id="JBHTBX010000004">
    <property type="protein sequence ID" value="MFC7434436.1"/>
    <property type="molecule type" value="Genomic_DNA"/>
</dbReference>
<keyword evidence="8 17" id="KW-0521">NADP</keyword>
<dbReference type="RefSeq" id="WP_382255783.1">
    <property type="nucleotide sequence ID" value="NZ_JBHTBX010000004.1"/>
</dbReference>
<dbReference type="SUPFAM" id="SSF64153">
    <property type="entry name" value="YjeF N-terminal domain-like"/>
    <property type="match status" value="1"/>
</dbReference>
<evidence type="ECO:0000256" key="19">
    <source>
        <dbReference type="SAM" id="MobiDB-lite"/>
    </source>
</evidence>
<feature type="binding site" evidence="17">
    <location>
        <begin position="431"/>
        <end position="435"/>
    </location>
    <ligand>
        <name>AMP</name>
        <dbReference type="ChEBI" id="CHEBI:456215"/>
    </ligand>
</feature>
<dbReference type="InterPro" id="IPR029056">
    <property type="entry name" value="Ribokinase-like"/>
</dbReference>
<evidence type="ECO:0000313" key="23">
    <source>
        <dbReference type="Proteomes" id="UP001596495"/>
    </source>
</evidence>
<evidence type="ECO:0000256" key="12">
    <source>
        <dbReference type="ARBA" id="ARBA00023239"/>
    </source>
</evidence>
<comment type="similarity">
    <text evidence="4 18">In the C-terminal section; belongs to the NnrD/CARKD family.</text>
</comment>
<comment type="catalytic activity">
    <reaction evidence="1 18">
        <text>(6R)-NADHX = (6S)-NADHX</text>
        <dbReference type="Rhea" id="RHEA:32215"/>
        <dbReference type="ChEBI" id="CHEBI:64074"/>
        <dbReference type="ChEBI" id="CHEBI:64075"/>
        <dbReference type="EC" id="5.1.99.6"/>
    </reaction>
</comment>
<evidence type="ECO:0000256" key="10">
    <source>
        <dbReference type="ARBA" id="ARBA00023027"/>
    </source>
</evidence>
<dbReference type="NCBIfam" id="TIGR00196">
    <property type="entry name" value="yjeF_cterm"/>
    <property type="match status" value="1"/>
</dbReference>
<keyword evidence="12 17" id="KW-0456">Lyase</keyword>
<dbReference type="Gene3D" id="3.40.50.10260">
    <property type="entry name" value="YjeF N-terminal domain"/>
    <property type="match status" value="1"/>
</dbReference>
<comment type="function">
    <text evidence="14 18">Bifunctional enzyme that catalyzes the epimerization of the S- and R-forms of NAD(P)HX and the dehydration of the S-form of NAD(P)HX at the expense of ADP, which is converted to AMP. This allows the repair of both epimers of NAD(P)HX, a damaged form of NAD(P)H that is a result of enzymatic or heat-dependent hydration.</text>
</comment>
<reference evidence="23" key="1">
    <citation type="journal article" date="2019" name="Int. J. Syst. Evol. Microbiol.">
        <title>The Global Catalogue of Microorganisms (GCM) 10K type strain sequencing project: providing services to taxonomists for standard genome sequencing and annotation.</title>
        <authorList>
            <consortium name="The Broad Institute Genomics Platform"/>
            <consortium name="The Broad Institute Genome Sequencing Center for Infectious Disease"/>
            <person name="Wu L."/>
            <person name="Ma J."/>
        </authorList>
    </citation>
    <scope>NUCLEOTIDE SEQUENCE [LARGE SCALE GENOMIC DNA]</scope>
    <source>
        <strain evidence="23">CCUG 54518</strain>
    </source>
</reference>
<dbReference type="PROSITE" id="PS51385">
    <property type="entry name" value="YJEF_N"/>
    <property type="match status" value="1"/>
</dbReference>
<evidence type="ECO:0000256" key="8">
    <source>
        <dbReference type="ARBA" id="ARBA00022857"/>
    </source>
</evidence>
<keyword evidence="10 17" id="KW-0520">NAD</keyword>
<dbReference type="Proteomes" id="UP001596495">
    <property type="component" value="Unassembled WGS sequence"/>
</dbReference>
<feature type="binding site" evidence="17">
    <location>
        <position position="338"/>
    </location>
    <ligand>
        <name>(6S)-NADPHX</name>
        <dbReference type="ChEBI" id="CHEBI:64076"/>
    </ligand>
</feature>
<comment type="caution">
    <text evidence="22">The sequence shown here is derived from an EMBL/GenBank/DDBJ whole genome shotgun (WGS) entry which is preliminary data.</text>
</comment>
<keyword evidence="7 17" id="KW-0067">ATP-binding</keyword>
<feature type="domain" description="YjeF C-terminal" evidence="20">
    <location>
        <begin position="238"/>
        <end position="520"/>
    </location>
</feature>
<keyword evidence="6 17" id="KW-0547">Nucleotide-binding</keyword>
<dbReference type="Gene3D" id="3.40.1190.20">
    <property type="match status" value="1"/>
</dbReference>
<evidence type="ECO:0000256" key="14">
    <source>
        <dbReference type="ARBA" id="ARBA00025153"/>
    </source>
</evidence>
<keyword evidence="23" id="KW-1185">Reference proteome</keyword>
<evidence type="ECO:0000256" key="17">
    <source>
        <dbReference type="HAMAP-Rule" id="MF_01965"/>
    </source>
</evidence>
<comment type="cofactor">
    <cofactor evidence="17">
        <name>Mg(2+)</name>
        <dbReference type="ChEBI" id="CHEBI:18420"/>
    </cofactor>
</comment>
<evidence type="ECO:0000256" key="2">
    <source>
        <dbReference type="ARBA" id="ARBA00000909"/>
    </source>
</evidence>
<keyword evidence="11 18" id="KW-0413">Isomerase</keyword>
<dbReference type="Pfam" id="PF01256">
    <property type="entry name" value="Carb_kinase"/>
    <property type="match status" value="1"/>
</dbReference>
<comment type="catalytic activity">
    <reaction evidence="2 18">
        <text>(6R)-NADPHX = (6S)-NADPHX</text>
        <dbReference type="Rhea" id="RHEA:32227"/>
        <dbReference type="ChEBI" id="CHEBI:64076"/>
        <dbReference type="ChEBI" id="CHEBI:64077"/>
        <dbReference type="EC" id="5.1.99.6"/>
    </reaction>
</comment>
<dbReference type="CDD" id="cd01171">
    <property type="entry name" value="YXKO-related"/>
    <property type="match status" value="1"/>
</dbReference>
<evidence type="ECO:0000259" key="21">
    <source>
        <dbReference type="PROSITE" id="PS51385"/>
    </source>
</evidence>
<evidence type="ECO:0000256" key="9">
    <source>
        <dbReference type="ARBA" id="ARBA00022958"/>
    </source>
</evidence>
<evidence type="ECO:0000256" key="4">
    <source>
        <dbReference type="ARBA" id="ARBA00009524"/>
    </source>
</evidence>
<proteinExistence type="inferred from homology"/>
<dbReference type="PANTHER" id="PTHR12592:SF0">
    <property type="entry name" value="ATP-DEPENDENT (S)-NAD(P)H-HYDRATE DEHYDRATASE"/>
    <property type="match status" value="1"/>
</dbReference>
<dbReference type="SUPFAM" id="SSF53613">
    <property type="entry name" value="Ribokinase-like"/>
    <property type="match status" value="1"/>
</dbReference>
<dbReference type="PROSITE" id="PS01050">
    <property type="entry name" value="YJEF_C_2"/>
    <property type="match status" value="1"/>
</dbReference>
<keyword evidence="5 18" id="KW-0479">Metal-binding</keyword>
<dbReference type="HAMAP" id="MF_01965">
    <property type="entry name" value="NADHX_dehydratase"/>
    <property type="match status" value="1"/>
</dbReference>
<gene>
    <name evidence="17" type="primary">nnrD</name>
    <name evidence="22" type="ORF">ACFQNJ_07930</name>
</gene>
<evidence type="ECO:0000256" key="11">
    <source>
        <dbReference type="ARBA" id="ARBA00023235"/>
    </source>
</evidence>
<evidence type="ECO:0000259" key="20">
    <source>
        <dbReference type="PROSITE" id="PS51383"/>
    </source>
</evidence>
<dbReference type="InterPro" id="IPR004443">
    <property type="entry name" value="YjeF_N_dom"/>
</dbReference>
<comment type="cofactor">
    <cofactor evidence="18">
        <name>K(+)</name>
        <dbReference type="ChEBI" id="CHEBI:29103"/>
    </cofactor>
    <text evidence="18">Binds 1 potassium ion per subunit.</text>
</comment>
<comment type="catalytic activity">
    <reaction evidence="15 17 18">
        <text>(6S)-NADHX + ADP = AMP + phosphate + NADH + H(+)</text>
        <dbReference type="Rhea" id="RHEA:32223"/>
        <dbReference type="ChEBI" id="CHEBI:15378"/>
        <dbReference type="ChEBI" id="CHEBI:43474"/>
        <dbReference type="ChEBI" id="CHEBI:57945"/>
        <dbReference type="ChEBI" id="CHEBI:64074"/>
        <dbReference type="ChEBI" id="CHEBI:456215"/>
        <dbReference type="ChEBI" id="CHEBI:456216"/>
        <dbReference type="EC" id="4.2.1.136"/>
    </reaction>
</comment>
<dbReference type="InterPro" id="IPR017953">
    <property type="entry name" value="Carbohydrate_kinase_pred_CS"/>
</dbReference>
<evidence type="ECO:0000256" key="1">
    <source>
        <dbReference type="ARBA" id="ARBA00000013"/>
    </source>
</evidence>
<dbReference type="PIRSF" id="PIRSF017184">
    <property type="entry name" value="Nnr"/>
    <property type="match status" value="1"/>
</dbReference>
<feature type="binding site" evidence="17">
    <location>
        <position position="279"/>
    </location>
    <ligand>
        <name>(6S)-NADPHX</name>
        <dbReference type="ChEBI" id="CHEBI:64076"/>
    </ligand>
</feature>
<comment type="subunit">
    <text evidence="17">Homotetramer.</text>
</comment>
<name>A0ABW2R8P4_9BURK</name>
<dbReference type="InterPro" id="IPR030677">
    <property type="entry name" value="Nnr"/>
</dbReference>
<evidence type="ECO:0000313" key="22">
    <source>
        <dbReference type="EMBL" id="MFC7434436.1"/>
    </source>
</evidence>
<dbReference type="PROSITE" id="PS51383">
    <property type="entry name" value="YJEF_C_3"/>
    <property type="match status" value="1"/>
</dbReference>
<dbReference type="PANTHER" id="PTHR12592">
    <property type="entry name" value="ATP-DEPENDENT (S)-NAD(P)H-HYDRATE DEHYDRATASE FAMILY MEMBER"/>
    <property type="match status" value="1"/>
</dbReference>
<dbReference type="Pfam" id="PF03853">
    <property type="entry name" value="YjeF_N"/>
    <property type="match status" value="1"/>
</dbReference>
<keyword evidence="13" id="KW-0511">Multifunctional enzyme</keyword>
<dbReference type="InterPro" id="IPR000631">
    <property type="entry name" value="CARKD"/>
</dbReference>
<organism evidence="22 23">
    <name type="scientific">Hydrogenophaga bisanensis</name>
    <dbReference type="NCBI Taxonomy" id="439611"/>
    <lineage>
        <taxon>Bacteria</taxon>
        <taxon>Pseudomonadati</taxon>
        <taxon>Pseudomonadota</taxon>
        <taxon>Betaproteobacteria</taxon>
        <taxon>Burkholderiales</taxon>
        <taxon>Comamonadaceae</taxon>
        <taxon>Hydrogenophaga</taxon>
    </lineage>
</organism>
<accession>A0ABW2R8P4</accession>
<feature type="domain" description="YjeF N-terminal" evidence="21">
    <location>
        <begin position="24"/>
        <end position="233"/>
    </location>
</feature>
<dbReference type="EC" id="4.2.1.136" evidence="17"/>
<dbReference type="InterPro" id="IPR036652">
    <property type="entry name" value="YjeF_N_dom_sf"/>
</dbReference>
<evidence type="ECO:0000256" key="13">
    <source>
        <dbReference type="ARBA" id="ARBA00023268"/>
    </source>
</evidence>
<comment type="similarity">
    <text evidence="17">Belongs to the NnrD/CARKD family.</text>
</comment>
<feature type="binding site" evidence="17">
    <location>
        <position position="460"/>
    </location>
    <ligand>
        <name>AMP</name>
        <dbReference type="ChEBI" id="CHEBI:456215"/>
    </ligand>
</feature>
<evidence type="ECO:0000256" key="15">
    <source>
        <dbReference type="ARBA" id="ARBA00048238"/>
    </source>
</evidence>
<comment type="similarity">
    <text evidence="3 18">In the N-terminal section; belongs to the NnrE/AIBP family.</text>
</comment>
<feature type="binding site" evidence="17">
    <location>
        <position position="461"/>
    </location>
    <ligand>
        <name>(6S)-NADPHX</name>
        <dbReference type="ChEBI" id="CHEBI:64076"/>
    </ligand>
</feature>
<comment type="catalytic activity">
    <reaction evidence="16 17 18">
        <text>(6S)-NADPHX + ADP = AMP + phosphate + NADPH + H(+)</text>
        <dbReference type="Rhea" id="RHEA:32235"/>
        <dbReference type="ChEBI" id="CHEBI:15378"/>
        <dbReference type="ChEBI" id="CHEBI:43474"/>
        <dbReference type="ChEBI" id="CHEBI:57783"/>
        <dbReference type="ChEBI" id="CHEBI:64076"/>
        <dbReference type="ChEBI" id="CHEBI:456215"/>
        <dbReference type="ChEBI" id="CHEBI:456216"/>
        <dbReference type="EC" id="4.2.1.136"/>
    </reaction>
</comment>
<evidence type="ECO:0000256" key="18">
    <source>
        <dbReference type="PIRNR" id="PIRNR017184"/>
    </source>
</evidence>
<evidence type="ECO:0000256" key="3">
    <source>
        <dbReference type="ARBA" id="ARBA00006001"/>
    </source>
</evidence>
<feature type="binding site" evidence="17">
    <location>
        <position position="394"/>
    </location>
    <ligand>
        <name>(6S)-NADPHX</name>
        <dbReference type="ChEBI" id="CHEBI:64076"/>
    </ligand>
</feature>
<protein>
    <recommendedName>
        <fullName evidence="17">ADP-dependent (S)-NAD(P)H-hydrate dehydratase</fullName>
        <ecNumber evidence="17">4.2.1.136</ecNumber>
    </recommendedName>
    <alternativeName>
        <fullName evidence="17">ADP-dependent NAD(P)HX dehydratase</fullName>
    </alternativeName>
</protein>
<evidence type="ECO:0000256" key="16">
    <source>
        <dbReference type="ARBA" id="ARBA00049209"/>
    </source>
</evidence>